<dbReference type="EMBL" id="FO082872">
    <property type="protein sequence ID" value="SJK86136.1"/>
    <property type="molecule type" value="Genomic_DNA"/>
</dbReference>
<evidence type="ECO:0000256" key="4">
    <source>
        <dbReference type="ARBA" id="ARBA00022502"/>
    </source>
</evidence>
<dbReference type="RefSeq" id="XP_021338330.1">
    <property type="nucleotide sequence ID" value="XM_021481723.1"/>
</dbReference>
<dbReference type="InterPro" id="IPR007704">
    <property type="entry name" value="PIG-M"/>
</dbReference>
<keyword evidence="6 11" id="KW-0808">Transferase</keyword>
<evidence type="ECO:0000256" key="5">
    <source>
        <dbReference type="ARBA" id="ARBA00022676"/>
    </source>
</evidence>
<feature type="transmembrane region" description="Helical" evidence="11">
    <location>
        <begin position="290"/>
        <end position="308"/>
    </location>
</feature>
<evidence type="ECO:0000256" key="2">
    <source>
        <dbReference type="ARBA" id="ARBA00004687"/>
    </source>
</evidence>
<keyword evidence="9 11" id="KW-1133">Transmembrane helix</keyword>
<evidence type="ECO:0000256" key="3">
    <source>
        <dbReference type="ARBA" id="ARBA00011071"/>
    </source>
</evidence>
<gene>
    <name evidence="12" type="ORF">BMR1_02g03765</name>
</gene>
<keyword evidence="13" id="KW-1185">Reference proteome</keyword>
<dbReference type="GO" id="GO:0005789">
    <property type="term" value="C:endoplasmic reticulum membrane"/>
    <property type="evidence" value="ECO:0007669"/>
    <property type="project" value="UniProtKB-SubCell"/>
</dbReference>
<keyword evidence="10 11" id="KW-0472">Membrane</keyword>
<comment type="similarity">
    <text evidence="3 11">Belongs to the PIGM family.</text>
</comment>
<evidence type="ECO:0000313" key="13">
    <source>
        <dbReference type="Proteomes" id="UP000002899"/>
    </source>
</evidence>
<evidence type="ECO:0000256" key="9">
    <source>
        <dbReference type="ARBA" id="ARBA00022989"/>
    </source>
</evidence>
<feature type="transmembrane region" description="Helical" evidence="11">
    <location>
        <begin position="12"/>
        <end position="30"/>
    </location>
</feature>
<feature type="transmembrane region" description="Helical" evidence="11">
    <location>
        <begin position="320"/>
        <end position="346"/>
    </location>
</feature>
<dbReference type="OrthoDB" id="1741594at2759"/>
<accession>A0A1R4AAV5</accession>
<evidence type="ECO:0000256" key="10">
    <source>
        <dbReference type="ARBA" id="ARBA00023136"/>
    </source>
</evidence>
<dbReference type="GO" id="GO:0051751">
    <property type="term" value="F:alpha-1,4-mannosyltransferase activity"/>
    <property type="evidence" value="ECO:0007669"/>
    <property type="project" value="InterPro"/>
</dbReference>
<feature type="transmembrane region" description="Helical" evidence="11">
    <location>
        <begin position="384"/>
        <end position="406"/>
    </location>
</feature>
<evidence type="ECO:0000256" key="11">
    <source>
        <dbReference type="RuleBase" id="RU365064"/>
    </source>
</evidence>
<dbReference type="GO" id="GO:0006506">
    <property type="term" value="P:GPI anchor biosynthetic process"/>
    <property type="evidence" value="ECO:0007669"/>
    <property type="project" value="UniProtKB-UniPathway"/>
</dbReference>
<organism evidence="12 13">
    <name type="scientific">Babesia microti (strain RI)</name>
    <dbReference type="NCBI Taxonomy" id="1133968"/>
    <lineage>
        <taxon>Eukaryota</taxon>
        <taxon>Sar</taxon>
        <taxon>Alveolata</taxon>
        <taxon>Apicomplexa</taxon>
        <taxon>Aconoidasida</taxon>
        <taxon>Piroplasmida</taxon>
        <taxon>Babesiidae</taxon>
        <taxon>Babesia</taxon>
    </lineage>
</organism>
<dbReference type="VEuPathDB" id="PiroplasmaDB:BMR1_02g03765"/>
<name>A0A1R4AAV5_BABMR</name>
<protein>
    <recommendedName>
        <fullName evidence="11">GPI mannosyltransferase 1</fullName>
        <ecNumber evidence="11">2.4.1.-</ecNumber>
    </recommendedName>
    <alternativeName>
        <fullName evidence="11">GPI mannosyltransferase I</fullName>
    </alternativeName>
</protein>
<keyword evidence="5 11" id="KW-0328">Glycosyltransferase</keyword>
<evidence type="ECO:0000256" key="1">
    <source>
        <dbReference type="ARBA" id="ARBA00004477"/>
    </source>
</evidence>
<keyword evidence="4 11" id="KW-0337">GPI-anchor biosynthesis</keyword>
<proteinExistence type="inferred from homology"/>
<dbReference type="Pfam" id="PF05007">
    <property type="entry name" value="Mannosyl_trans"/>
    <property type="match status" value="1"/>
</dbReference>
<evidence type="ECO:0000256" key="6">
    <source>
        <dbReference type="ARBA" id="ARBA00022679"/>
    </source>
</evidence>
<dbReference type="KEGG" id="bmic:BMR1_02g03765"/>
<dbReference type="Proteomes" id="UP000002899">
    <property type="component" value="Chromosome II"/>
</dbReference>
<reference evidence="12 13" key="3">
    <citation type="journal article" date="2016" name="Sci. Rep.">
        <title>Genome-wide diversity and gene expression profiling of Babesia microti isolates identify polymorphic genes that mediate host-pathogen interactions.</title>
        <authorList>
            <person name="Silva J.C."/>
            <person name="Cornillot E."/>
            <person name="McCracken C."/>
            <person name="Usmani-Brown S."/>
            <person name="Dwivedi A."/>
            <person name="Ifeonu O.O."/>
            <person name="Crabtree J."/>
            <person name="Gotia H.T."/>
            <person name="Virji A.Z."/>
            <person name="Reynes C."/>
            <person name="Colinge J."/>
            <person name="Kumar V."/>
            <person name="Lawres L."/>
            <person name="Pazzi J.E."/>
            <person name="Pablo J.V."/>
            <person name="Hung C."/>
            <person name="Brancato J."/>
            <person name="Kumari P."/>
            <person name="Orvis J."/>
            <person name="Tretina K."/>
            <person name="Chibucos M."/>
            <person name="Ott S."/>
            <person name="Sadzewicz L."/>
            <person name="Sengamalay N."/>
            <person name="Shetty A.C."/>
            <person name="Su Q."/>
            <person name="Tallon L."/>
            <person name="Fraser C.M."/>
            <person name="Frutos R."/>
            <person name="Molina D.M."/>
            <person name="Krause P.J."/>
            <person name="Ben Mamoun C."/>
        </authorList>
    </citation>
    <scope>NUCLEOTIDE SEQUENCE [LARGE SCALE GENOMIC DNA]</scope>
    <source>
        <strain evidence="12 13">RI</strain>
    </source>
</reference>
<dbReference type="GO" id="GO:0004376">
    <property type="term" value="F:GPI mannosyltransferase activity"/>
    <property type="evidence" value="ECO:0007669"/>
    <property type="project" value="InterPro"/>
</dbReference>
<evidence type="ECO:0000313" key="12">
    <source>
        <dbReference type="EMBL" id="SJK86136.1"/>
    </source>
</evidence>
<comment type="function">
    <text evidence="11">Catalytic subunit of the glycosylphosphatidylinositol-mannosyltransferase I complex which catalyzes the transfer of the first mannose, via an alpha-1,4 bond from a dolichol-phosphate-mannose (Dol-P-Man) to the glucosaminyl acyl phosphatidylinositol (GlcN-(acyl)PI) intermediate to generate alpha-D-Man-(1-&gt;4)-alpha-D-GlcN-(1-&gt;6)-(1-radyl,2-acyl-sn-glycero-3-phospho)-2-acyl-inositol and participates in the sixth step of the glycosylphosphatidylinositol-anchor biosynthesis.</text>
</comment>
<dbReference type="PANTHER" id="PTHR12886">
    <property type="entry name" value="PIG-M MANNOSYLTRANSFERASE"/>
    <property type="match status" value="1"/>
</dbReference>
<dbReference type="PANTHER" id="PTHR12886:SF0">
    <property type="entry name" value="GPI MANNOSYLTRANSFERASE 1"/>
    <property type="match status" value="1"/>
</dbReference>
<keyword evidence="8 11" id="KW-0256">Endoplasmic reticulum</keyword>
<comment type="subcellular location">
    <subcellularLocation>
        <location evidence="1 11">Endoplasmic reticulum membrane</location>
        <topology evidence="1 11">Multi-pass membrane protein</topology>
    </subcellularLocation>
</comment>
<feature type="transmembrane region" description="Helical" evidence="11">
    <location>
        <begin position="358"/>
        <end position="378"/>
    </location>
</feature>
<evidence type="ECO:0000256" key="8">
    <source>
        <dbReference type="ARBA" id="ARBA00022824"/>
    </source>
</evidence>
<dbReference type="UniPathway" id="UPA00196"/>
<reference evidence="12 13" key="2">
    <citation type="journal article" date="2013" name="PLoS ONE">
        <title>Whole genome mapping and re-organization of the nuclear and mitochondrial genomes of Babesia microti isolates.</title>
        <authorList>
            <person name="Cornillot E."/>
            <person name="Dassouli A."/>
            <person name="Garg A."/>
            <person name="Pachikara N."/>
            <person name="Randazzo S."/>
            <person name="Depoix D."/>
            <person name="Carcy B."/>
            <person name="Delbecq S."/>
            <person name="Frutos R."/>
            <person name="Silva J.C."/>
            <person name="Sutton R."/>
            <person name="Krause P.J."/>
            <person name="Mamoun C.B."/>
        </authorList>
    </citation>
    <scope>NUCLEOTIDE SEQUENCE [LARGE SCALE GENOMIC DNA]</scope>
    <source>
        <strain evidence="12 13">RI</strain>
    </source>
</reference>
<feature type="transmembrane region" description="Helical" evidence="11">
    <location>
        <begin position="123"/>
        <end position="153"/>
    </location>
</feature>
<feature type="transmembrane region" description="Helical" evidence="11">
    <location>
        <begin position="159"/>
        <end position="184"/>
    </location>
</feature>
<comment type="pathway">
    <text evidence="2 11">Glycolipid biosynthesis; glycosylphosphatidylinositol-anchor biosynthesis.</text>
</comment>
<evidence type="ECO:0000256" key="7">
    <source>
        <dbReference type="ARBA" id="ARBA00022692"/>
    </source>
</evidence>
<keyword evidence="7 11" id="KW-0812">Transmembrane</keyword>
<dbReference type="AlphaFoldDB" id="A0A1R4AAV5"/>
<dbReference type="EC" id="2.4.1.-" evidence="11"/>
<dbReference type="GO" id="GO:1990529">
    <property type="term" value="C:glycosylphosphatidylinositol-mannosyltransferase I complex"/>
    <property type="evidence" value="ECO:0007669"/>
    <property type="project" value="TreeGrafter"/>
</dbReference>
<sequence>MLYQIKCLFYEHTFALALVLRFLLVAYGRIHDSLFKLKYTDIDYKVFTDAASFVYKGESPYLRETYRYTPLIAFLLIPNVTLCKDFGKILFSIFDILTGYFVHKILKFSKVPLSRSRILTAIYLFNPISIAISTRGNADCLICFVVMSAIYFHMKNRTILSSICLGFAIHLKLYPVIYLIPFFISLYKIPVTNNFVAKIRSNYSLYNILNSCMSLIWDSIYHLNINHVKFQVTLITTLTYLTLLFYNTYGYSFLYETYLYHFKRLDHRHNLSLYFYHIYHLVDKHQKLNFLVYPFFQLLCVVTCGLIVDDLILSMCLQTIMFIALNKVCTCQYFIWWISLLPLALAKAKLTQDDIKNLFYSGLLFILSLGLWLFFAYLLEFVGISTYIHLFASSIFFTYSQFNLAWKIYSICNNYSTVNNSTNNVEKGKLND</sequence>
<reference evidence="12 13" key="1">
    <citation type="journal article" date="2012" name="Nucleic Acids Res.">
        <title>Sequencing of the smallest Apicomplexan genome from the human pathogen Babesia microti.</title>
        <authorList>
            <person name="Cornillot E."/>
            <person name="Hadj-Kaddour K."/>
            <person name="Dassouli A."/>
            <person name="Noel B."/>
            <person name="Ranwez V."/>
            <person name="Vacherie B."/>
            <person name="Augagneur Y."/>
            <person name="Bres V."/>
            <person name="Duclos A."/>
            <person name="Randazzo S."/>
            <person name="Carcy B."/>
            <person name="Debierre-Grockiego F."/>
            <person name="Delbecq S."/>
            <person name="Moubri-Menage K."/>
            <person name="Shams-Eldin H."/>
            <person name="Usmani-Brown S."/>
            <person name="Bringaud F."/>
            <person name="Wincker P."/>
            <person name="Vivares C.P."/>
            <person name="Schwarz R.T."/>
            <person name="Schetters T.P."/>
            <person name="Krause P.J."/>
            <person name="Gorenflot A."/>
            <person name="Berry V."/>
            <person name="Barbe V."/>
            <person name="Ben Mamoun C."/>
        </authorList>
    </citation>
    <scope>NUCLEOTIDE SEQUENCE [LARGE SCALE GENOMIC DNA]</scope>
    <source>
        <strain evidence="12 13">RI</strain>
    </source>
</reference>
<dbReference type="GeneID" id="24424535"/>
<feature type="transmembrane region" description="Helical" evidence="11">
    <location>
        <begin position="230"/>
        <end position="254"/>
    </location>
</feature>